<dbReference type="InterPro" id="IPR027417">
    <property type="entry name" value="P-loop_NTPase"/>
</dbReference>
<dbReference type="GO" id="GO:0045004">
    <property type="term" value="P:DNA replication proofreading"/>
    <property type="evidence" value="ECO:0007669"/>
    <property type="project" value="TreeGrafter"/>
</dbReference>
<evidence type="ECO:0000256" key="10">
    <source>
        <dbReference type="HAMAP-Rule" id="MF_02206"/>
    </source>
</evidence>
<dbReference type="Gene3D" id="3.30.420.10">
    <property type="entry name" value="Ribonuclease H-like superfamily/Ribonuclease H"/>
    <property type="match status" value="1"/>
</dbReference>
<dbReference type="Proteomes" id="UP000254924">
    <property type="component" value="Unassembled WGS sequence"/>
</dbReference>
<keyword evidence="6 10" id="KW-0378">Hydrolase</keyword>
<sequence>MYENAKRKYAVVDLEATSAGSNAAIIQVGIVIIENDEIVKTYSTDVNPHQALEDNIIQLTGITDEQLETAPDFSQVAREIFELIEDCVFVAHNVKFDANLLAEQLFFEGYELRTPRVDTVELSQVFYPSLEKYGLGYLAEVLDLDLSQAHTAISDAYATAQLFLQLKAKIESLPKELLESMLPFADALLFESRMLVDDAYRTAKPLVSSDYHLSHGLILRREQEVGAEKQLSQQFEINRHLLGLEERKQQEIFAQEVSAAFDQATPTFIEAQAGLGKTYGYLLPLLAKKELEQLIICVPTKILQDQMMAQEIKAIQRVFGVEACSLKGPGNYIKLDAFYHSLRTQTDNALVNRFKMQLLVWLMETETGDLDEIKQKRRFESYFDSLKHDGNLTADSLFQDIDFWQRRYDKAKISKLLVTNHAYFLERVQDDKAFAKGKCIVFDEAQRLVLALDTFSRQQLEVKDILQDLQKTLTETEQLLDRRLLEEISFELNRLVEQAYDKHRYKGIKQLEQDDLALLRQALSELSLACVRPLQELLLSHYSDFWLSTTYDAESDKRHIFLNAGNKDLLDFKQLLPDTQKLYFISATLEISDKVNLADLLGFEIGTFITLPRQKENQQRLFVDSSMPMPSDISEHQYALEIAKRIEQLTSLNQPVLVLFTSKQMMFLVSDYLDTWSIKHLTQIKNGTPYQLKKRFDRGDSTVLLGTGAFWEGVDFVQADRMIELVTRMPFDNPKDPLAKKLDAHLKAQGKQPFWDYFLPLAVLKLKQAIGRTQRRPQQKSAVVILDSRILHRSYGPLVYKALEEDFHISSQNFANSLTEISEFLL</sequence>
<accession>A0A380KD81</accession>
<dbReference type="SUPFAM" id="SSF52540">
    <property type="entry name" value="P-loop containing nucleoside triphosphate hydrolases"/>
    <property type="match status" value="1"/>
</dbReference>
<dbReference type="EMBL" id="UHFN01000007">
    <property type="protein sequence ID" value="SUN62559.1"/>
    <property type="molecule type" value="Genomic_DNA"/>
</dbReference>
<feature type="domain" description="Helicase C-terminal" evidence="12">
    <location>
        <begin position="641"/>
        <end position="822"/>
    </location>
</feature>
<dbReference type="PROSITE" id="PS51194">
    <property type="entry name" value="HELICASE_CTER"/>
    <property type="match status" value="1"/>
</dbReference>
<dbReference type="AlphaFoldDB" id="A0A380KD81"/>
<dbReference type="Pfam" id="PF00270">
    <property type="entry name" value="DEAD"/>
    <property type="match status" value="1"/>
</dbReference>
<evidence type="ECO:0000256" key="5">
    <source>
        <dbReference type="ARBA" id="ARBA00022741"/>
    </source>
</evidence>
<evidence type="ECO:0000313" key="14">
    <source>
        <dbReference type="Proteomes" id="UP000254924"/>
    </source>
</evidence>
<keyword evidence="14" id="KW-1185">Reference proteome</keyword>
<dbReference type="InterPro" id="IPR006555">
    <property type="entry name" value="ATP-dep_Helicase_C"/>
</dbReference>
<keyword evidence="3" id="KW-0235">DNA replication</keyword>
<keyword evidence="9" id="KW-0239">DNA-directed DNA polymerase</keyword>
<dbReference type="PANTHER" id="PTHR30231">
    <property type="entry name" value="DNA POLYMERASE III SUBUNIT EPSILON"/>
    <property type="match status" value="1"/>
</dbReference>
<dbReference type="GO" id="GO:0003677">
    <property type="term" value="F:DNA binding"/>
    <property type="evidence" value="ECO:0007669"/>
    <property type="project" value="InterPro"/>
</dbReference>
<dbReference type="NCBIfam" id="TIGR00573">
    <property type="entry name" value="dnaq"/>
    <property type="match status" value="1"/>
</dbReference>
<evidence type="ECO:0000259" key="11">
    <source>
        <dbReference type="PROSITE" id="PS51193"/>
    </source>
</evidence>
<evidence type="ECO:0000256" key="1">
    <source>
        <dbReference type="ARBA" id="ARBA00022679"/>
    </source>
</evidence>
<dbReference type="InterPro" id="IPR013520">
    <property type="entry name" value="Ribonucl_H"/>
</dbReference>
<dbReference type="InterPro" id="IPR014013">
    <property type="entry name" value="Helic_SF1/SF2_ATP-bd_DinG/Rad3"/>
</dbReference>
<evidence type="ECO:0000259" key="12">
    <source>
        <dbReference type="PROSITE" id="PS51194"/>
    </source>
</evidence>
<evidence type="ECO:0000313" key="13">
    <source>
        <dbReference type="EMBL" id="SUN62559.1"/>
    </source>
</evidence>
<evidence type="ECO:0000256" key="3">
    <source>
        <dbReference type="ARBA" id="ARBA00022705"/>
    </source>
</evidence>
<dbReference type="GO" id="GO:0004386">
    <property type="term" value="F:helicase activity"/>
    <property type="evidence" value="ECO:0007669"/>
    <property type="project" value="UniProtKB-KW"/>
</dbReference>
<dbReference type="Gene3D" id="3.40.50.300">
    <property type="entry name" value="P-loop containing nucleotide triphosphate hydrolases"/>
    <property type="match status" value="2"/>
</dbReference>
<dbReference type="Pfam" id="PF13307">
    <property type="entry name" value="Helicase_C_2"/>
    <property type="match status" value="1"/>
</dbReference>
<dbReference type="SMART" id="SM00491">
    <property type="entry name" value="HELICc2"/>
    <property type="match status" value="1"/>
</dbReference>
<keyword evidence="4 10" id="KW-0540">Nuclease</keyword>
<feature type="domain" description="Helicase ATP-binding" evidence="11">
    <location>
        <begin position="236"/>
        <end position="515"/>
    </location>
</feature>
<organism evidence="13 14">
    <name type="scientific">Streptococcus hyointestinalis</name>
    <dbReference type="NCBI Taxonomy" id="1337"/>
    <lineage>
        <taxon>Bacteria</taxon>
        <taxon>Bacillati</taxon>
        <taxon>Bacillota</taxon>
        <taxon>Bacilli</taxon>
        <taxon>Lactobacillales</taxon>
        <taxon>Streptococcaceae</taxon>
        <taxon>Streptococcus</taxon>
    </lineage>
</organism>
<keyword evidence="1" id="KW-0808">Transferase</keyword>
<evidence type="ECO:0000256" key="9">
    <source>
        <dbReference type="ARBA" id="ARBA00022932"/>
    </source>
</evidence>
<dbReference type="InterPro" id="IPR006054">
    <property type="entry name" value="DnaQ"/>
</dbReference>
<dbReference type="InterPro" id="IPR001650">
    <property type="entry name" value="Helicase_C-like"/>
</dbReference>
<gene>
    <name evidence="10 13" type="primary">dinG</name>
    <name evidence="13" type="ORF">NCTC12224_01954</name>
</gene>
<evidence type="ECO:0000256" key="2">
    <source>
        <dbReference type="ARBA" id="ARBA00022695"/>
    </source>
</evidence>
<dbReference type="CDD" id="cd06127">
    <property type="entry name" value="DEDDh"/>
    <property type="match status" value="1"/>
</dbReference>
<dbReference type="PROSITE" id="PS51193">
    <property type="entry name" value="HELICASE_ATP_BIND_2"/>
    <property type="match status" value="1"/>
</dbReference>
<dbReference type="GO" id="GO:0008408">
    <property type="term" value="F:3'-5' exonuclease activity"/>
    <property type="evidence" value="ECO:0007669"/>
    <property type="project" value="UniProtKB-UniRule"/>
</dbReference>
<dbReference type="OrthoDB" id="9803913at2"/>
<evidence type="ECO:0000256" key="6">
    <source>
        <dbReference type="ARBA" id="ARBA00022801"/>
    </source>
</evidence>
<keyword evidence="8 10" id="KW-0067">ATP-binding</keyword>
<dbReference type="InterPro" id="IPR012337">
    <property type="entry name" value="RNaseH-like_sf"/>
</dbReference>
<evidence type="ECO:0000256" key="4">
    <source>
        <dbReference type="ARBA" id="ARBA00022722"/>
    </source>
</evidence>
<keyword evidence="13" id="KW-0347">Helicase</keyword>
<comment type="function">
    <text evidence="10">3'-5' exonuclease.</text>
</comment>
<dbReference type="PANTHER" id="PTHR30231:SF41">
    <property type="entry name" value="DNA POLYMERASE III SUBUNIT EPSILON"/>
    <property type="match status" value="1"/>
</dbReference>
<dbReference type="GO" id="GO:0005524">
    <property type="term" value="F:ATP binding"/>
    <property type="evidence" value="ECO:0007669"/>
    <property type="project" value="UniProtKB-UniRule"/>
</dbReference>
<dbReference type="InterPro" id="IPR006310">
    <property type="entry name" value="DinG"/>
</dbReference>
<dbReference type="SUPFAM" id="SSF53098">
    <property type="entry name" value="Ribonuclease H-like"/>
    <property type="match status" value="1"/>
</dbReference>
<evidence type="ECO:0000256" key="7">
    <source>
        <dbReference type="ARBA" id="ARBA00022839"/>
    </source>
</evidence>
<dbReference type="FunFam" id="3.30.420.10:FF:000045">
    <property type="entry name" value="3'-5' exonuclease DinG"/>
    <property type="match status" value="1"/>
</dbReference>
<dbReference type="NCBIfam" id="NF005569">
    <property type="entry name" value="PRK07246.1"/>
    <property type="match status" value="1"/>
</dbReference>
<feature type="binding site" evidence="10">
    <location>
        <begin position="271"/>
        <end position="278"/>
    </location>
    <ligand>
        <name>ATP</name>
        <dbReference type="ChEBI" id="CHEBI:30616"/>
    </ligand>
</feature>
<keyword evidence="5 10" id="KW-0547">Nucleotide-binding</keyword>
<keyword evidence="2" id="KW-0548">Nucleotidyltransferase</keyword>
<dbReference type="SMART" id="SM00479">
    <property type="entry name" value="EXOIII"/>
    <property type="match status" value="1"/>
</dbReference>
<feature type="short sequence motif" description="DEAH box" evidence="10">
    <location>
        <begin position="443"/>
        <end position="446"/>
    </location>
</feature>
<name>A0A380KD81_9STRE</name>
<dbReference type="GO" id="GO:0003887">
    <property type="term" value="F:DNA-directed DNA polymerase activity"/>
    <property type="evidence" value="ECO:0007669"/>
    <property type="project" value="UniProtKB-KW"/>
</dbReference>
<proteinExistence type="inferred from homology"/>
<dbReference type="Pfam" id="PF00929">
    <property type="entry name" value="RNase_T"/>
    <property type="match status" value="1"/>
</dbReference>
<comment type="similarity">
    <text evidence="10">Belongs to the helicase family. DinG subfamily. Type 2 sub-subfamily.</text>
</comment>
<dbReference type="EC" id="3.1.-.-" evidence="10"/>
<dbReference type="HAMAP" id="MF_02206">
    <property type="entry name" value="DinG_exonucl"/>
    <property type="match status" value="1"/>
</dbReference>
<dbReference type="GO" id="GO:0016818">
    <property type="term" value="F:hydrolase activity, acting on acid anhydrides, in phosphorus-containing anhydrides"/>
    <property type="evidence" value="ECO:0007669"/>
    <property type="project" value="InterPro"/>
</dbReference>
<dbReference type="InterPro" id="IPR036397">
    <property type="entry name" value="RNaseH_sf"/>
</dbReference>
<keyword evidence="7 10" id="KW-0269">Exonuclease</keyword>
<dbReference type="GO" id="GO:0005829">
    <property type="term" value="C:cytosol"/>
    <property type="evidence" value="ECO:0007669"/>
    <property type="project" value="TreeGrafter"/>
</dbReference>
<dbReference type="InterPro" id="IPR011545">
    <property type="entry name" value="DEAD/DEAH_box_helicase_dom"/>
</dbReference>
<reference evidence="13 14" key="1">
    <citation type="submission" date="2018-06" db="EMBL/GenBank/DDBJ databases">
        <authorList>
            <consortium name="Pathogen Informatics"/>
            <person name="Doyle S."/>
        </authorList>
    </citation>
    <scope>NUCLEOTIDE SEQUENCE [LARGE SCALE GENOMIC DNA]</scope>
    <source>
        <strain evidence="13 14">NCTC12224</strain>
    </source>
</reference>
<evidence type="ECO:0000256" key="8">
    <source>
        <dbReference type="ARBA" id="ARBA00022840"/>
    </source>
</evidence>
<protein>
    <recommendedName>
        <fullName evidence="10">3'-5' exonuclease DinG</fullName>
        <ecNumber evidence="10">3.1.-.-</ecNumber>
    </recommendedName>
</protein>